<evidence type="ECO:0000313" key="3">
    <source>
        <dbReference type="Proteomes" id="UP000735302"/>
    </source>
</evidence>
<protein>
    <submittedName>
        <fullName evidence="2">Uncharacterized protein</fullName>
    </submittedName>
</protein>
<keyword evidence="3" id="KW-1185">Reference proteome</keyword>
<feature type="compositionally biased region" description="Polar residues" evidence="1">
    <location>
        <begin position="7"/>
        <end position="16"/>
    </location>
</feature>
<organism evidence="2 3">
    <name type="scientific">Plakobranchus ocellatus</name>
    <dbReference type="NCBI Taxonomy" id="259542"/>
    <lineage>
        <taxon>Eukaryota</taxon>
        <taxon>Metazoa</taxon>
        <taxon>Spiralia</taxon>
        <taxon>Lophotrochozoa</taxon>
        <taxon>Mollusca</taxon>
        <taxon>Gastropoda</taxon>
        <taxon>Heterobranchia</taxon>
        <taxon>Euthyneura</taxon>
        <taxon>Panpulmonata</taxon>
        <taxon>Sacoglossa</taxon>
        <taxon>Placobranchoidea</taxon>
        <taxon>Plakobranchidae</taxon>
        <taxon>Plakobranchus</taxon>
    </lineage>
</organism>
<proteinExistence type="predicted"/>
<sequence length="103" mass="11508">MKHFSPTKGQRQTSSAPHAKGTVSPGRYTNAKIHLCLISKELLAQPRQIHQRQTSSVPHVKGTVSPGTYTNAKLHLCLMSKELLAQEDTPTPNFIWALCQRNY</sequence>
<evidence type="ECO:0000313" key="2">
    <source>
        <dbReference type="EMBL" id="GFO00590.1"/>
    </source>
</evidence>
<dbReference type="Proteomes" id="UP000735302">
    <property type="component" value="Unassembled WGS sequence"/>
</dbReference>
<comment type="caution">
    <text evidence="2">The sequence shown here is derived from an EMBL/GenBank/DDBJ whole genome shotgun (WGS) entry which is preliminary data.</text>
</comment>
<evidence type="ECO:0000256" key="1">
    <source>
        <dbReference type="SAM" id="MobiDB-lite"/>
    </source>
</evidence>
<gene>
    <name evidence="2" type="ORF">PoB_002709500</name>
</gene>
<feature type="region of interest" description="Disordered" evidence="1">
    <location>
        <begin position="1"/>
        <end position="26"/>
    </location>
</feature>
<accession>A0AAV3ZZG6</accession>
<dbReference type="EMBL" id="BLXT01003136">
    <property type="protein sequence ID" value="GFO00590.1"/>
    <property type="molecule type" value="Genomic_DNA"/>
</dbReference>
<name>A0AAV3ZZG6_9GAST</name>
<reference evidence="2 3" key="1">
    <citation type="journal article" date="2021" name="Elife">
        <title>Chloroplast acquisition without the gene transfer in kleptoplastic sea slugs, Plakobranchus ocellatus.</title>
        <authorList>
            <person name="Maeda T."/>
            <person name="Takahashi S."/>
            <person name="Yoshida T."/>
            <person name="Shimamura S."/>
            <person name="Takaki Y."/>
            <person name="Nagai Y."/>
            <person name="Toyoda A."/>
            <person name="Suzuki Y."/>
            <person name="Arimoto A."/>
            <person name="Ishii H."/>
            <person name="Satoh N."/>
            <person name="Nishiyama T."/>
            <person name="Hasebe M."/>
            <person name="Maruyama T."/>
            <person name="Minagawa J."/>
            <person name="Obokata J."/>
            <person name="Shigenobu S."/>
        </authorList>
    </citation>
    <scope>NUCLEOTIDE SEQUENCE [LARGE SCALE GENOMIC DNA]</scope>
</reference>
<dbReference type="AlphaFoldDB" id="A0AAV3ZZG6"/>